<name>A0ABM4X8K1_COFAR</name>
<dbReference type="SUPFAM" id="SSF56672">
    <property type="entry name" value="DNA/RNA polymerases"/>
    <property type="match status" value="1"/>
</dbReference>
<reference evidence="4" key="2">
    <citation type="submission" date="2025-08" db="UniProtKB">
        <authorList>
            <consortium name="RefSeq"/>
        </authorList>
    </citation>
    <scope>IDENTIFICATION</scope>
    <source>
        <tissue evidence="4">Leaves</tissue>
    </source>
</reference>
<proteinExistence type="inferred from homology"/>
<protein>
    <recommendedName>
        <fullName evidence="1">FRIGIDA-like protein</fullName>
    </recommendedName>
</protein>
<dbReference type="PANTHER" id="PTHR46890">
    <property type="entry name" value="NON-LTR RETROLELEMENT REVERSE TRANSCRIPTASE-LIKE PROTEIN-RELATED"/>
    <property type="match status" value="1"/>
</dbReference>
<sequence length="362" mass="41579">MSSRGLQKYMVTNIGEPDKLREEVPKALELLPNPAKLERRSLWSSLLLDNPGDAPWFLVGDFNVIVSEEEKQGPPLQRLAAKLREVKRQAQLWSREVFGDIFERVRKAGGEVLRLEGLFVNDPSEPNLIALQEVRAVLRNSLMVDEGYWRQKARVKWIREGDKNSKYFHYVVADRRAKAVIHWIKGATGNWMTEDDRIAAEANEELMKIPEMEEIREVVFGMDRKSAAGPDGFTGRFFTFVWEVVTDSPQDFSQFRPISLCNFLNKVISKILAIRLAKVLPDIISPQQSGFVKGRQIFDNILLAQELIADIGKTSRGDNIVLKIDMAKAYDRVAWPFLIQVLRRFGFCEAWTDMIWRLISNV</sequence>
<dbReference type="InterPro" id="IPR000477">
    <property type="entry name" value="RT_dom"/>
</dbReference>
<dbReference type="RefSeq" id="XP_071940368.1">
    <property type="nucleotide sequence ID" value="XM_072084267.1"/>
</dbReference>
<dbReference type="GeneID" id="140038827"/>
<keyword evidence="3" id="KW-1185">Reference proteome</keyword>
<dbReference type="InterPro" id="IPR043502">
    <property type="entry name" value="DNA/RNA_pol_sf"/>
</dbReference>
<dbReference type="InterPro" id="IPR052343">
    <property type="entry name" value="Retrotransposon-Effector_Assoc"/>
</dbReference>
<dbReference type="Pfam" id="PF07899">
    <property type="entry name" value="Frigida"/>
    <property type="match status" value="1"/>
</dbReference>
<keyword evidence="1" id="KW-0221">Differentiation</keyword>
<keyword evidence="1" id="KW-0287">Flowering</keyword>
<organism evidence="3 4">
    <name type="scientific">Coffea arabica</name>
    <name type="common">Arabian coffee</name>
    <dbReference type="NCBI Taxonomy" id="13443"/>
    <lineage>
        <taxon>Eukaryota</taxon>
        <taxon>Viridiplantae</taxon>
        <taxon>Streptophyta</taxon>
        <taxon>Embryophyta</taxon>
        <taxon>Tracheophyta</taxon>
        <taxon>Spermatophyta</taxon>
        <taxon>Magnoliopsida</taxon>
        <taxon>eudicotyledons</taxon>
        <taxon>Gunneridae</taxon>
        <taxon>Pentapetalae</taxon>
        <taxon>asterids</taxon>
        <taxon>lamiids</taxon>
        <taxon>Gentianales</taxon>
        <taxon>Rubiaceae</taxon>
        <taxon>Ixoroideae</taxon>
        <taxon>Gardenieae complex</taxon>
        <taxon>Bertiereae - Coffeeae clade</taxon>
        <taxon>Coffeeae</taxon>
        <taxon>Coffea</taxon>
    </lineage>
</organism>
<gene>
    <name evidence="4" type="primary">LOC140038827</name>
</gene>
<evidence type="ECO:0000313" key="4">
    <source>
        <dbReference type="RefSeq" id="XP_071940368.1"/>
    </source>
</evidence>
<accession>A0ABM4X8K1</accession>
<evidence type="ECO:0000259" key="2">
    <source>
        <dbReference type="Pfam" id="PF00078"/>
    </source>
</evidence>
<reference evidence="3" key="1">
    <citation type="journal article" date="2025" name="Foods">
        <title>Unveiling the Microbial Signatures of Arabica Coffee Cherries: Insights into Ripeness Specific Diversity, Functional Traits, and Implications for Quality and Safety.</title>
        <authorList>
            <consortium name="RefSeq"/>
            <person name="Tenea G.N."/>
            <person name="Cifuentes V."/>
            <person name="Reyes P."/>
            <person name="Cevallos-Vallejos M."/>
        </authorList>
    </citation>
    <scope>NUCLEOTIDE SEQUENCE [LARGE SCALE GENOMIC DNA]</scope>
</reference>
<dbReference type="Pfam" id="PF00078">
    <property type="entry name" value="RVT_1"/>
    <property type="match status" value="1"/>
</dbReference>
<keyword evidence="1" id="KW-0217">Developmental protein</keyword>
<dbReference type="Proteomes" id="UP001652660">
    <property type="component" value="Chromosome 1c"/>
</dbReference>
<feature type="domain" description="Reverse transcriptase" evidence="2">
    <location>
        <begin position="253"/>
        <end position="354"/>
    </location>
</feature>
<dbReference type="PANTHER" id="PTHR46890:SF28">
    <property type="entry name" value="REVERSE TRANSCRIPTASE DOMAIN-CONTAINING PROTEIN"/>
    <property type="match status" value="1"/>
</dbReference>
<evidence type="ECO:0000313" key="3">
    <source>
        <dbReference type="Proteomes" id="UP001652660"/>
    </source>
</evidence>
<evidence type="ECO:0000256" key="1">
    <source>
        <dbReference type="RuleBase" id="RU364012"/>
    </source>
</evidence>
<dbReference type="InterPro" id="IPR012474">
    <property type="entry name" value="Frigida"/>
</dbReference>
<dbReference type="CDD" id="cd01650">
    <property type="entry name" value="RT_nLTR_like"/>
    <property type="match status" value="1"/>
</dbReference>
<comment type="similarity">
    <text evidence="1">Belongs to the Frigida family.</text>
</comment>